<organism evidence="11 12">
    <name type="scientific">Laceyella tengchongensis</name>
    <dbReference type="NCBI Taxonomy" id="574699"/>
    <lineage>
        <taxon>Bacteria</taxon>
        <taxon>Bacillati</taxon>
        <taxon>Bacillota</taxon>
        <taxon>Bacilli</taxon>
        <taxon>Bacillales</taxon>
        <taxon>Thermoactinomycetaceae</taxon>
        <taxon>Laceyella</taxon>
    </lineage>
</organism>
<feature type="active site" evidence="7">
    <location>
        <position position="45"/>
    </location>
</feature>
<feature type="transmembrane region" description="Helical" evidence="8">
    <location>
        <begin position="17"/>
        <end position="37"/>
    </location>
</feature>
<keyword evidence="12" id="KW-1185">Reference proteome</keyword>
<dbReference type="GO" id="GO:0005886">
    <property type="term" value="C:plasma membrane"/>
    <property type="evidence" value="ECO:0007669"/>
    <property type="project" value="UniProtKB-SubCell"/>
</dbReference>
<protein>
    <recommendedName>
        <fullName evidence="4 8">Signal peptidase I</fullName>
        <ecNumber evidence="4 8">3.4.21.89</ecNumber>
    </recommendedName>
</protein>
<feature type="domain" description="Peptidase S26" evidence="10">
    <location>
        <begin position="15"/>
        <end position="167"/>
    </location>
</feature>
<dbReference type="PANTHER" id="PTHR43390">
    <property type="entry name" value="SIGNAL PEPTIDASE I"/>
    <property type="match status" value="1"/>
</dbReference>
<evidence type="ECO:0000256" key="6">
    <source>
        <dbReference type="ARBA" id="ARBA00022801"/>
    </source>
</evidence>
<dbReference type="PROSITE" id="PS00501">
    <property type="entry name" value="SPASE_I_1"/>
    <property type="match status" value="1"/>
</dbReference>
<dbReference type="PANTHER" id="PTHR43390:SF1">
    <property type="entry name" value="CHLOROPLAST PROCESSING PEPTIDASE"/>
    <property type="match status" value="1"/>
</dbReference>
<dbReference type="PROSITE" id="PS00761">
    <property type="entry name" value="SPASE_I_3"/>
    <property type="match status" value="1"/>
</dbReference>
<dbReference type="SUPFAM" id="SSF51306">
    <property type="entry name" value="LexA/Signal peptidase"/>
    <property type="match status" value="1"/>
</dbReference>
<reference evidence="11" key="1">
    <citation type="submission" date="2017-05" db="EMBL/GenBank/DDBJ databases">
        <authorList>
            <person name="Varghese N."/>
            <person name="Submissions S."/>
        </authorList>
    </citation>
    <scope>NUCLEOTIDE SEQUENCE</scope>
    <source>
        <strain evidence="11">DSM 45262</strain>
    </source>
</reference>
<comment type="similarity">
    <text evidence="3 9">Belongs to the peptidase S26 family.</text>
</comment>
<comment type="catalytic activity">
    <reaction evidence="1 8">
        <text>Cleavage of hydrophobic, N-terminal signal or leader sequences from secreted and periplasmic proteins.</text>
        <dbReference type="EC" id="3.4.21.89"/>
    </reaction>
</comment>
<dbReference type="PROSITE" id="PS00760">
    <property type="entry name" value="SPASE_I_2"/>
    <property type="match status" value="1"/>
</dbReference>
<evidence type="ECO:0000256" key="9">
    <source>
        <dbReference type="RuleBase" id="RU362042"/>
    </source>
</evidence>
<evidence type="ECO:0000256" key="3">
    <source>
        <dbReference type="ARBA" id="ARBA00009370"/>
    </source>
</evidence>
<name>A0AA46AGS4_9BACL</name>
<dbReference type="GO" id="GO:0004252">
    <property type="term" value="F:serine-type endopeptidase activity"/>
    <property type="evidence" value="ECO:0007669"/>
    <property type="project" value="InterPro"/>
</dbReference>
<dbReference type="InterPro" id="IPR019533">
    <property type="entry name" value="Peptidase_S26"/>
</dbReference>
<dbReference type="Pfam" id="PF10502">
    <property type="entry name" value="Peptidase_S26"/>
    <property type="match status" value="1"/>
</dbReference>
<evidence type="ECO:0000313" key="11">
    <source>
        <dbReference type="EMBL" id="SMP31010.1"/>
    </source>
</evidence>
<dbReference type="Gene3D" id="2.10.109.10">
    <property type="entry name" value="Umud Fragment, subunit A"/>
    <property type="match status" value="1"/>
</dbReference>
<evidence type="ECO:0000256" key="2">
    <source>
        <dbReference type="ARBA" id="ARBA00004401"/>
    </source>
</evidence>
<dbReference type="InterPro" id="IPR019756">
    <property type="entry name" value="Pept_S26A_signal_pept_1_Ser-AS"/>
</dbReference>
<evidence type="ECO:0000256" key="1">
    <source>
        <dbReference type="ARBA" id="ARBA00000677"/>
    </source>
</evidence>
<dbReference type="EC" id="3.4.21.89" evidence="4 8"/>
<evidence type="ECO:0000256" key="7">
    <source>
        <dbReference type="PIRSR" id="PIRSR600223-1"/>
    </source>
</evidence>
<dbReference type="PRINTS" id="PR00727">
    <property type="entry name" value="LEADERPTASE"/>
</dbReference>
<dbReference type="RefSeq" id="WP_102991243.1">
    <property type="nucleotide sequence ID" value="NZ_FXTU01000007.1"/>
</dbReference>
<sequence length="196" mass="21596">MSETKSSSNSWMTVLEWIAAILVAVVIAVVIRTFLFAPYEVHGASMEPTLDGEELLIVNKWIYRVSTPEYGDIVVFHTAEERDFIKRVIGLPGDRIEIKDGKVYRNGIALNEPYINGPMNEGTNYKPTTVPANSLYVMGDNRNNSKDSRMIGPVSLNEIVGRADVVVLPVKRMRLLPGDPVATADPKAPATTSLAH</sequence>
<evidence type="ECO:0000259" key="10">
    <source>
        <dbReference type="Pfam" id="PF10502"/>
    </source>
</evidence>
<proteinExistence type="inferred from homology"/>
<feature type="active site" evidence="7">
    <location>
        <position position="86"/>
    </location>
</feature>
<evidence type="ECO:0000256" key="8">
    <source>
        <dbReference type="RuleBase" id="RU003993"/>
    </source>
</evidence>
<dbReference type="NCBIfam" id="TIGR02227">
    <property type="entry name" value="sigpep_I_bact"/>
    <property type="match status" value="1"/>
</dbReference>
<dbReference type="InterPro" id="IPR036286">
    <property type="entry name" value="LexA/Signal_pep-like_sf"/>
</dbReference>
<dbReference type="InterPro" id="IPR019757">
    <property type="entry name" value="Pept_S26A_signal_pept_1_Lys-AS"/>
</dbReference>
<dbReference type="EMBL" id="FXTU01000007">
    <property type="protein sequence ID" value="SMP31010.1"/>
    <property type="molecule type" value="Genomic_DNA"/>
</dbReference>
<dbReference type="InterPro" id="IPR000223">
    <property type="entry name" value="Pept_S26A_signal_pept_1"/>
</dbReference>
<gene>
    <name evidence="11" type="ORF">SAMN06265361_107158</name>
</gene>
<comment type="caution">
    <text evidence="11">The sequence shown here is derived from an EMBL/GenBank/DDBJ whole genome shotgun (WGS) entry which is preliminary data.</text>
</comment>
<dbReference type="InterPro" id="IPR019758">
    <property type="entry name" value="Pept_S26A_signal_pept_1_CS"/>
</dbReference>
<dbReference type="AlphaFoldDB" id="A0AA46AGS4"/>
<keyword evidence="8" id="KW-1133">Transmembrane helix</keyword>
<accession>A0AA46AGS4</accession>
<keyword evidence="5 8" id="KW-0645">Protease</keyword>
<evidence type="ECO:0000313" key="12">
    <source>
        <dbReference type="Proteomes" id="UP001157946"/>
    </source>
</evidence>
<dbReference type="CDD" id="cd06530">
    <property type="entry name" value="S26_SPase_I"/>
    <property type="match status" value="1"/>
</dbReference>
<comment type="subcellular location">
    <subcellularLocation>
        <location evidence="2">Cell membrane</location>
        <topology evidence="2">Single-pass type II membrane protein</topology>
    </subcellularLocation>
    <subcellularLocation>
        <location evidence="9">Membrane</location>
        <topology evidence="9">Single-pass type II membrane protein</topology>
    </subcellularLocation>
</comment>
<evidence type="ECO:0000256" key="5">
    <source>
        <dbReference type="ARBA" id="ARBA00022670"/>
    </source>
</evidence>
<evidence type="ECO:0000256" key="4">
    <source>
        <dbReference type="ARBA" id="ARBA00013208"/>
    </source>
</evidence>
<dbReference type="GO" id="GO:0006465">
    <property type="term" value="P:signal peptide processing"/>
    <property type="evidence" value="ECO:0007669"/>
    <property type="project" value="InterPro"/>
</dbReference>
<keyword evidence="8" id="KW-0472">Membrane</keyword>
<keyword evidence="6 8" id="KW-0378">Hydrolase</keyword>
<dbReference type="Proteomes" id="UP001157946">
    <property type="component" value="Unassembled WGS sequence"/>
</dbReference>
<keyword evidence="8" id="KW-0812">Transmembrane</keyword>
<dbReference type="GO" id="GO:0009003">
    <property type="term" value="F:signal peptidase activity"/>
    <property type="evidence" value="ECO:0007669"/>
    <property type="project" value="UniProtKB-EC"/>
</dbReference>